<sequence>MLAKAPFRRLAAAALLALAPGLPALAAPYGSSDYGVALSHVYFDPNVQQPAIDGGETTHATLTSNFVRPVPPPDNVPITISNSADLRTGEIKFDMPGCICGGQANMKDILFFDLTGSTTADMFEVMFTVTVAGSIGKSPFTNPLDPAMASFSFGVGGTGVFEQGFGIAGTWTTAEPLVDLADPANFSVTTNSGNTVSVGPGVFSGKGILFGGAMRQLSLGLTMTAGDIAAIGDTATLSIASPVPFSTASGVLLSQAAAVPLPPGLVLLLAGLGGLGLAARRRAARARRPLPQRSPG</sequence>
<comment type="caution">
    <text evidence="3">The sequence shown here is derived from an EMBL/GenBank/DDBJ whole genome shotgun (WGS) entry which is preliminary data.</text>
</comment>
<evidence type="ECO:0000256" key="1">
    <source>
        <dbReference type="SAM" id="Phobius"/>
    </source>
</evidence>
<keyword evidence="4" id="KW-1185">Reference proteome</keyword>
<keyword evidence="1" id="KW-0812">Transmembrane</keyword>
<dbReference type="RefSeq" id="WP_285670651.1">
    <property type="nucleotide sequence ID" value="NZ_BSYI01000006.1"/>
</dbReference>
<evidence type="ECO:0000313" key="3">
    <source>
        <dbReference type="EMBL" id="GMG81915.1"/>
    </source>
</evidence>
<protein>
    <recommendedName>
        <fullName evidence="5">PEP-CTERM sorting domain-containing protein</fullName>
    </recommendedName>
</protein>
<keyword evidence="1" id="KW-0472">Membrane</keyword>
<dbReference type="EMBL" id="BSYI01000006">
    <property type="protein sequence ID" value="GMG81915.1"/>
    <property type="molecule type" value="Genomic_DNA"/>
</dbReference>
<feature type="chain" id="PRO_5045127918" description="PEP-CTERM sorting domain-containing protein" evidence="2">
    <location>
        <begin position="27"/>
        <end position="296"/>
    </location>
</feature>
<accession>A0ABQ6LEZ5</accession>
<keyword evidence="1" id="KW-1133">Transmembrane helix</keyword>
<name>A0ABQ6LEZ5_9RHOB</name>
<dbReference type="Proteomes" id="UP001239909">
    <property type="component" value="Unassembled WGS sequence"/>
</dbReference>
<feature type="signal peptide" evidence="2">
    <location>
        <begin position="1"/>
        <end position="26"/>
    </location>
</feature>
<evidence type="ECO:0008006" key="5">
    <source>
        <dbReference type="Google" id="ProtNLM"/>
    </source>
</evidence>
<evidence type="ECO:0000256" key="2">
    <source>
        <dbReference type="SAM" id="SignalP"/>
    </source>
</evidence>
<proteinExistence type="predicted"/>
<feature type="transmembrane region" description="Helical" evidence="1">
    <location>
        <begin position="261"/>
        <end position="279"/>
    </location>
</feature>
<evidence type="ECO:0000313" key="4">
    <source>
        <dbReference type="Proteomes" id="UP001239909"/>
    </source>
</evidence>
<gene>
    <name evidence="3" type="ORF">LNKW23_11280</name>
</gene>
<organism evidence="3 4">
    <name type="scientific">Paralimibaculum aggregatum</name>
    <dbReference type="NCBI Taxonomy" id="3036245"/>
    <lineage>
        <taxon>Bacteria</taxon>
        <taxon>Pseudomonadati</taxon>
        <taxon>Pseudomonadota</taxon>
        <taxon>Alphaproteobacteria</taxon>
        <taxon>Rhodobacterales</taxon>
        <taxon>Paracoccaceae</taxon>
        <taxon>Paralimibaculum</taxon>
    </lineage>
</organism>
<keyword evidence="2" id="KW-0732">Signal</keyword>
<reference evidence="3 4" key="1">
    <citation type="submission" date="2023-04" db="EMBL/GenBank/DDBJ databases">
        <title>Marinoamorphus aggregata gen. nov., sp. Nov., isolate from tissue of brittle star Ophioplocus japonicus.</title>
        <authorList>
            <person name="Kawano K."/>
            <person name="Sawayama S."/>
            <person name="Nakagawa S."/>
        </authorList>
    </citation>
    <scope>NUCLEOTIDE SEQUENCE [LARGE SCALE GENOMIC DNA]</scope>
    <source>
        <strain evidence="3 4">NKW23</strain>
    </source>
</reference>